<organism evidence="5 6">
    <name type="scientific">Variovorax defluvii</name>
    <dbReference type="NCBI Taxonomy" id="913761"/>
    <lineage>
        <taxon>Bacteria</taxon>
        <taxon>Pseudomonadati</taxon>
        <taxon>Pseudomonadota</taxon>
        <taxon>Betaproteobacteria</taxon>
        <taxon>Burkholderiales</taxon>
        <taxon>Comamonadaceae</taxon>
        <taxon>Variovorax</taxon>
    </lineage>
</organism>
<reference evidence="6" key="1">
    <citation type="journal article" date="2019" name="Int. J. Syst. Evol. Microbiol.">
        <title>The Global Catalogue of Microorganisms (GCM) 10K type strain sequencing project: providing services to taxonomists for standard genome sequencing and annotation.</title>
        <authorList>
            <consortium name="The Broad Institute Genomics Platform"/>
            <consortium name="The Broad Institute Genome Sequencing Center for Infectious Disease"/>
            <person name="Wu L."/>
            <person name="Ma J."/>
        </authorList>
    </citation>
    <scope>NUCLEOTIDE SEQUENCE [LARGE SCALE GENOMIC DNA]</scope>
    <source>
        <strain evidence="6">JCM 17804</strain>
    </source>
</reference>
<evidence type="ECO:0000313" key="5">
    <source>
        <dbReference type="EMBL" id="GAA4330084.1"/>
    </source>
</evidence>
<dbReference type="EMBL" id="BAABGJ010000002">
    <property type="protein sequence ID" value="GAA4330084.1"/>
    <property type="molecule type" value="Genomic_DNA"/>
</dbReference>
<evidence type="ECO:0000256" key="2">
    <source>
        <dbReference type="SAM" id="SignalP"/>
    </source>
</evidence>
<accession>A0ABP8GU98</accession>
<keyword evidence="6" id="KW-1185">Reference proteome</keyword>
<evidence type="ECO:0000256" key="1">
    <source>
        <dbReference type="SAM" id="MobiDB-lite"/>
    </source>
</evidence>
<dbReference type="Gene3D" id="1.10.530.10">
    <property type="match status" value="1"/>
</dbReference>
<dbReference type="RefSeq" id="WP_345535470.1">
    <property type="nucleotide sequence ID" value="NZ_BAABGJ010000002.1"/>
</dbReference>
<feature type="region of interest" description="Disordered" evidence="1">
    <location>
        <begin position="30"/>
        <end position="58"/>
    </location>
</feature>
<proteinExistence type="predicted"/>
<dbReference type="InterPro" id="IPR036365">
    <property type="entry name" value="PGBD-like_sf"/>
</dbReference>
<comment type="caution">
    <text evidence="5">The sequence shown here is derived from an EMBL/GenBank/DDBJ whole genome shotgun (WGS) entry which is preliminary data.</text>
</comment>
<dbReference type="Gene3D" id="1.10.101.10">
    <property type="entry name" value="PGBD-like superfamily/PGBD"/>
    <property type="match status" value="1"/>
</dbReference>
<gene>
    <name evidence="5" type="ORF">GCM10023165_03400</name>
</gene>
<dbReference type="InterPro" id="IPR031304">
    <property type="entry name" value="SLT_2"/>
</dbReference>
<dbReference type="InterPro" id="IPR002477">
    <property type="entry name" value="Peptidoglycan-bd-like"/>
</dbReference>
<feature type="chain" id="PRO_5046736408" evidence="2">
    <location>
        <begin position="36"/>
        <end position="431"/>
    </location>
</feature>
<dbReference type="SUPFAM" id="SSF53955">
    <property type="entry name" value="Lysozyme-like"/>
    <property type="match status" value="1"/>
</dbReference>
<evidence type="ECO:0000259" key="4">
    <source>
        <dbReference type="Pfam" id="PF13406"/>
    </source>
</evidence>
<dbReference type="InterPro" id="IPR043426">
    <property type="entry name" value="MltB-like"/>
</dbReference>
<dbReference type="PANTHER" id="PTHR30163:SF8">
    <property type="entry name" value="LYTIC MUREIN TRANSGLYCOSYLASE"/>
    <property type="match status" value="1"/>
</dbReference>
<dbReference type="InterPro" id="IPR036366">
    <property type="entry name" value="PGBDSf"/>
</dbReference>
<evidence type="ECO:0000313" key="6">
    <source>
        <dbReference type="Proteomes" id="UP001500975"/>
    </source>
</evidence>
<dbReference type="InterPro" id="IPR011970">
    <property type="entry name" value="MltB_2"/>
</dbReference>
<dbReference type="Pfam" id="PF13406">
    <property type="entry name" value="SLT_2"/>
    <property type="match status" value="1"/>
</dbReference>
<dbReference type="NCBIfam" id="TIGR02283">
    <property type="entry name" value="MltB_2"/>
    <property type="match status" value="1"/>
</dbReference>
<feature type="domain" description="Transglycosylase SLT" evidence="4">
    <location>
        <begin position="62"/>
        <end position="352"/>
    </location>
</feature>
<name>A0ABP8GU98_9BURK</name>
<dbReference type="Gene3D" id="1.10.8.350">
    <property type="entry name" value="Bacterial muramidase"/>
    <property type="match status" value="1"/>
</dbReference>
<sequence length="431" mass="45791">MPPIARSSLRRARLGLALVATLLGACATAPSPPPAAGVPAPAAAPTPSTPTATNETQNPQGFAQWISDFRDTARAAGVGEATLHAAFDNPRYLPSVIEQDRAQPEFTRAVWNYLDNAVSAQRIAAGQDKLLQLRSEADTAAARYGVPPEILIAVWGMESNYGSNYGSTSTIDALATLGFEGRRAEWARGELLAALKILDRGDIGREAMIGSWAGAMGQTQFLPSSFLAYAVDADGDGRRDIWGSMADVMASTAHFLSRAGWQAGQPWGAEVRLFPGFDPARADPSIRQSSTQWAAEGLQSADGQPLPVFADAWVLLPAGSRGPAFLVGPNFRAILRYNNSTSYALAVGLLAQRIAGGPGVQAPWPRELAMLTRSQMMALQTALNERGFASGVPDGVMGPATREGVRRYQRSIGLPADGFPTLELLQRLQPP</sequence>
<dbReference type="CDD" id="cd13399">
    <property type="entry name" value="Slt35-like"/>
    <property type="match status" value="1"/>
</dbReference>
<feature type="signal peptide" evidence="2">
    <location>
        <begin position="1"/>
        <end position="35"/>
    </location>
</feature>
<feature type="compositionally biased region" description="Pro residues" evidence="1">
    <location>
        <begin position="30"/>
        <end position="48"/>
    </location>
</feature>
<keyword evidence="2" id="KW-0732">Signal</keyword>
<dbReference type="PANTHER" id="PTHR30163">
    <property type="entry name" value="MEMBRANE-BOUND LYTIC MUREIN TRANSGLYCOSYLASE B"/>
    <property type="match status" value="1"/>
</dbReference>
<dbReference type="PROSITE" id="PS51257">
    <property type="entry name" value="PROKAR_LIPOPROTEIN"/>
    <property type="match status" value="1"/>
</dbReference>
<feature type="domain" description="Peptidoglycan binding-like" evidence="3">
    <location>
        <begin position="373"/>
        <end position="428"/>
    </location>
</feature>
<dbReference type="InterPro" id="IPR023346">
    <property type="entry name" value="Lysozyme-like_dom_sf"/>
</dbReference>
<dbReference type="Pfam" id="PF01471">
    <property type="entry name" value="PG_binding_1"/>
    <property type="match status" value="1"/>
</dbReference>
<evidence type="ECO:0000259" key="3">
    <source>
        <dbReference type="Pfam" id="PF01471"/>
    </source>
</evidence>
<dbReference type="Proteomes" id="UP001500975">
    <property type="component" value="Unassembled WGS sequence"/>
</dbReference>
<dbReference type="SUPFAM" id="SSF47090">
    <property type="entry name" value="PGBD-like"/>
    <property type="match status" value="1"/>
</dbReference>
<protein>
    <submittedName>
        <fullName evidence="5">Lytic murein transglycosylase</fullName>
    </submittedName>
</protein>